<organism evidence="3 4">
    <name type="scientific">Natrarchaeobius chitinivorans</name>
    <dbReference type="NCBI Taxonomy" id="1679083"/>
    <lineage>
        <taxon>Archaea</taxon>
        <taxon>Methanobacteriati</taxon>
        <taxon>Methanobacteriota</taxon>
        <taxon>Stenosarchaea group</taxon>
        <taxon>Halobacteria</taxon>
        <taxon>Halobacteriales</taxon>
        <taxon>Natrialbaceae</taxon>
        <taxon>Natrarchaeobius</taxon>
    </lineage>
</organism>
<keyword evidence="2" id="KW-0812">Transmembrane</keyword>
<sequence>MAELTIYDSRGKPYKESGGTGQPNELIKNFFFGGVKVYADFGSQTKIAVFFRARESNAGRAEQYYAVYQTRSRNDVFGNLKADLRQRVEGEYGMSIQTDSDDVDVFRSLEQTHSGVPGSEFDHELIEKLLNSGQRLRFGVSSTEDALGLFDRYGRRPAQRIAIADNPDVEQLENCDLAISVGNYSGLEPIGETERLMREGRSRYEEKFIGQKVSNIRAELSELRSQSTKTDEEIRHRLKRDLSIFESPPPNALGKQGKGGPLSQLGTKTKVAVVSFGVVVAAFLVLLVAVNLLAVAGYSAPTATDSLVVVSDDDEATLEQVTVEGAAVHNLTEGGEFVNETQTVEPVDGELTVSGVTNQDHAQVSFTPADGGEPINETYNEVTNESFSITLEGIETGGDLTISAGEWASTDEYDWLINGTVTLEVEASGDENGTDDAADTDDATDGDETDGEASDDTGETDDDDEEESADDEETGGEDDSDDEEDSTDETE</sequence>
<evidence type="ECO:0000313" key="3">
    <source>
        <dbReference type="EMBL" id="RQG99386.1"/>
    </source>
</evidence>
<dbReference type="Proteomes" id="UP000281431">
    <property type="component" value="Unassembled WGS sequence"/>
</dbReference>
<feature type="transmembrane region" description="Helical" evidence="2">
    <location>
        <begin position="271"/>
        <end position="298"/>
    </location>
</feature>
<protein>
    <submittedName>
        <fullName evidence="3">Uncharacterized protein</fullName>
    </submittedName>
</protein>
<evidence type="ECO:0000313" key="4">
    <source>
        <dbReference type="Proteomes" id="UP000281431"/>
    </source>
</evidence>
<proteinExistence type="predicted"/>
<name>A0A3N6MWN6_NATCH</name>
<feature type="region of interest" description="Disordered" evidence="1">
    <location>
        <begin position="426"/>
        <end position="491"/>
    </location>
</feature>
<dbReference type="OrthoDB" id="330646at2157"/>
<evidence type="ECO:0000256" key="2">
    <source>
        <dbReference type="SAM" id="Phobius"/>
    </source>
</evidence>
<dbReference type="EMBL" id="REFZ01000009">
    <property type="protein sequence ID" value="RQG99386.1"/>
    <property type="molecule type" value="Genomic_DNA"/>
</dbReference>
<evidence type="ECO:0000256" key="1">
    <source>
        <dbReference type="SAM" id="MobiDB-lite"/>
    </source>
</evidence>
<keyword evidence="4" id="KW-1185">Reference proteome</keyword>
<comment type="caution">
    <text evidence="3">The sequence shown here is derived from an EMBL/GenBank/DDBJ whole genome shotgun (WGS) entry which is preliminary data.</text>
</comment>
<accession>A0A3N6MWN6</accession>
<feature type="region of interest" description="Disordered" evidence="1">
    <location>
        <begin position="1"/>
        <end position="20"/>
    </location>
</feature>
<keyword evidence="2" id="KW-0472">Membrane</keyword>
<feature type="compositionally biased region" description="Acidic residues" evidence="1">
    <location>
        <begin position="427"/>
        <end position="491"/>
    </location>
</feature>
<reference evidence="3 4" key="1">
    <citation type="submission" date="2018-10" db="EMBL/GenBank/DDBJ databases">
        <title>Natrarchaeobius chitinivorans gen. nov., sp. nov., and Natrarchaeobius haloalkaliphilus sp. nov., alkaliphilic, chitin-utilizing haloarchaea from hypersaline alkaline lakes.</title>
        <authorList>
            <person name="Sorokin D.Y."/>
            <person name="Elcheninov A.G."/>
            <person name="Kostrikina N.A."/>
            <person name="Bale N.J."/>
            <person name="Sinninghe Damste J.S."/>
            <person name="Khijniak T.V."/>
            <person name="Kublanov I.V."/>
            <person name="Toshchakov S.V."/>
        </authorList>
    </citation>
    <scope>NUCLEOTIDE SEQUENCE [LARGE SCALE GENOMIC DNA]</scope>
    <source>
        <strain evidence="3 4">AArcht7</strain>
    </source>
</reference>
<keyword evidence="2" id="KW-1133">Transmembrane helix</keyword>
<dbReference type="AlphaFoldDB" id="A0A3N6MWN6"/>
<gene>
    <name evidence="3" type="ORF">EA472_14260</name>
</gene>